<dbReference type="EMBL" id="UGVL01000001">
    <property type="protein sequence ID" value="SUE33676.1"/>
    <property type="molecule type" value="Genomic_DNA"/>
</dbReference>
<dbReference type="AlphaFoldDB" id="A0A379MQC6"/>
<name>A0A379MQC6_9BACT</name>
<reference evidence="1 2" key="1">
    <citation type="submission" date="2018-06" db="EMBL/GenBank/DDBJ databases">
        <authorList>
            <consortium name="Pathogen Informatics"/>
            <person name="Doyle S."/>
        </authorList>
    </citation>
    <scope>NUCLEOTIDE SEQUENCE [LARGE SCALE GENOMIC DNA]</scope>
    <source>
        <strain evidence="1 2">NCTC11190</strain>
    </source>
</reference>
<dbReference type="RefSeq" id="WP_027290358.1">
    <property type="nucleotide sequence ID" value="NZ_UGVL01000001.1"/>
</dbReference>
<accession>A0A379MQC6</accession>
<dbReference type="OrthoDB" id="1065075at2"/>
<protein>
    <recommendedName>
        <fullName evidence="3">Phage protein D</fullName>
    </recommendedName>
</protein>
<proteinExistence type="predicted"/>
<gene>
    <name evidence="1" type="ORF">NCTC11190_00886</name>
</gene>
<evidence type="ECO:0000313" key="1">
    <source>
        <dbReference type="EMBL" id="SUE33676.1"/>
    </source>
</evidence>
<organism evidence="1 2">
    <name type="scientific">Rikenella microfusus</name>
    <dbReference type="NCBI Taxonomy" id="28139"/>
    <lineage>
        <taxon>Bacteria</taxon>
        <taxon>Pseudomonadati</taxon>
        <taxon>Bacteroidota</taxon>
        <taxon>Bacteroidia</taxon>
        <taxon>Bacteroidales</taxon>
        <taxon>Rikenellaceae</taxon>
        <taxon>Rikenella</taxon>
    </lineage>
</organism>
<keyword evidence="2" id="KW-1185">Reference proteome</keyword>
<evidence type="ECO:0008006" key="3">
    <source>
        <dbReference type="Google" id="ProtNLM"/>
    </source>
</evidence>
<sequence length="318" mass="35092">MYVLGCEIRIGDKRFRAVNAVTVRRSVYTPGATATIKVPVTAVLRQAGLPPTRVETAQAVAVGERVEIRLGYNGRLQPEFRGYVKALNLRTPLEIECEDEFWACRRRNVTTGGTTTLAGLLAKCGLAVGYAETLTLKNYAVPDKPVSSVLANLTKKYGLSVFFDLDGRVYACRPERVTGDTVKYRLRYNVIGDDNLQYLNRKDLKMQIRAICFKKDGTQVEAKKGAEGGTSKTLYFYDVESMAELATLAQNELERETADGYSGSITTFLEPYAAPAMVAELTDPVYPERSGKYYVETVKTTFGRGGGRRTVEIGTKVG</sequence>
<dbReference type="STRING" id="880526.GCA_000427365_00561"/>
<dbReference type="Proteomes" id="UP000255233">
    <property type="component" value="Unassembled WGS sequence"/>
</dbReference>
<evidence type="ECO:0000313" key="2">
    <source>
        <dbReference type="Proteomes" id="UP000255233"/>
    </source>
</evidence>